<feature type="transmembrane region" description="Helical" evidence="9">
    <location>
        <begin position="6"/>
        <end position="25"/>
    </location>
</feature>
<dbReference type="OrthoDB" id="1508846at2759"/>
<dbReference type="PANTHER" id="PTHR12263:SF0">
    <property type="entry name" value="V-TYPE PROTON ATPASE SUBUNIT"/>
    <property type="match status" value="1"/>
</dbReference>
<keyword evidence="5" id="KW-0375">Hydrogen ion transport</keyword>
<keyword evidence="11" id="KW-1185">Reference proteome</keyword>
<dbReference type="GO" id="GO:0046961">
    <property type="term" value="F:proton-transporting ATPase activity, rotational mechanism"/>
    <property type="evidence" value="ECO:0007669"/>
    <property type="project" value="InterPro"/>
</dbReference>
<comment type="similarity">
    <text evidence="2">Belongs to the V-ATPase e1/e2 subunit family.</text>
</comment>
<evidence type="ECO:0000256" key="7">
    <source>
        <dbReference type="ARBA" id="ARBA00023065"/>
    </source>
</evidence>
<evidence type="ECO:0000256" key="2">
    <source>
        <dbReference type="ARBA" id="ARBA00008328"/>
    </source>
</evidence>
<keyword evidence="6 9" id="KW-1133">Transmembrane helix</keyword>
<keyword evidence="7" id="KW-0406">Ion transport</keyword>
<keyword evidence="4 9" id="KW-0812">Transmembrane</keyword>
<keyword evidence="3" id="KW-0813">Transport</keyword>
<evidence type="ECO:0008006" key="12">
    <source>
        <dbReference type="Google" id="ProtNLM"/>
    </source>
</evidence>
<evidence type="ECO:0000256" key="1">
    <source>
        <dbReference type="ARBA" id="ARBA00004127"/>
    </source>
</evidence>
<dbReference type="GO" id="GO:0012505">
    <property type="term" value="C:endomembrane system"/>
    <property type="evidence" value="ECO:0007669"/>
    <property type="project" value="UniProtKB-SubCell"/>
</dbReference>
<dbReference type="PANTHER" id="PTHR12263">
    <property type="entry name" value="VACUOLAR ATP SYNTHASE SUBUNIT H"/>
    <property type="match status" value="1"/>
</dbReference>
<evidence type="ECO:0000256" key="8">
    <source>
        <dbReference type="ARBA" id="ARBA00023136"/>
    </source>
</evidence>
<evidence type="ECO:0000256" key="6">
    <source>
        <dbReference type="ARBA" id="ARBA00022989"/>
    </source>
</evidence>
<evidence type="ECO:0000256" key="5">
    <source>
        <dbReference type="ARBA" id="ARBA00022781"/>
    </source>
</evidence>
<keyword evidence="8 9" id="KW-0472">Membrane</keyword>
<name>A0A0D2N5Q8_HYPSF</name>
<protein>
    <recommendedName>
        <fullName evidence="12">V-type proton ATPase subunit</fullName>
    </recommendedName>
</protein>
<dbReference type="EMBL" id="KN817676">
    <property type="protein sequence ID" value="KJA14509.1"/>
    <property type="molecule type" value="Genomic_DNA"/>
</dbReference>
<gene>
    <name evidence="10" type="ORF">HYPSUDRAFT_208634</name>
</gene>
<evidence type="ECO:0000313" key="11">
    <source>
        <dbReference type="Proteomes" id="UP000054270"/>
    </source>
</evidence>
<accession>A0A0D2N5Q8</accession>
<comment type="subcellular location">
    <subcellularLocation>
        <location evidence="1">Endomembrane system</location>
        <topology evidence="1">Multi-pass membrane protein</topology>
    </subcellularLocation>
</comment>
<feature type="transmembrane region" description="Helical" evidence="9">
    <location>
        <begin position="37"/>
        <end position="55"/>
    </location>
</feature>
<dbReference type="OMA" id="WAITYLC"/>
<dbReference type="GO" id="GO:0000220">
    <property type="term" value="C:vacuolar proton-transporting V-type ATPase, V0 domain"/>
    <property type="evidence" value="ECO:0007669"/>
    <property type="project" value="TreeGrafter"/>
</dbReference>
<organism evidence="10 11">
    <name type="scientific">Hypholoma sublateritium (strain FD-334 SS-4)</name>
    <dbReference type="NCBI Taxonomy" id="945553"/>
    <lineage>
        <taxon>Eukaryota</taxon>
        <taxon>Fungi</taxon>
        <taxon>Dikarya</taxon>
        <taxon>Basidiomycota</taxon>
        <taxon>Agaricomycotina</taxon>
        <taxon>Agaricomycetes</taxon>
        <taxon>Agaricomycetidae</taxon>
        <taxon>Agaricales</taxon>
        <taxon>Agaricineae</taxon>
        <taxon>Strophariaceae</taxon>
        <taxon>Hypholoma</taxon>
    </lineage>
</organism>
<dbReference type="GO" id="GO:0007035">
    <property type="term" value="P:vacuolar acidification"/>
    <property type="evidence" value="ECO:0007669"/>
    <property type="project" value="TreeGrafter"/>
</dbReference>
<dbReference type="InterPro" id="IPR008389">
    <property type="entry name" value="ATPase_V0-cplx_e1/e2_su"/>
</dbReference>
<sequence length="69" mass="7577">MASTFPVLFMLVVTAALMTVAALFTPKGPQQVTIRTSLMLALAACYLMWMVTYMAQLHPLVSPVHSVKH</sequence>
<dbReference type="Proteomes" id="UP000054270">
    <property type="component" value="Unassembled WGS sequence"/>
</dbReference>
<reference evidence="11" key="1">
    <citation type="submission" date="2014-04" db="EMBL/GenBank/DDBJ databases">
        <title>Evolutionary Origins and Diversification of the Mycorrhizal Mutualists.</title>
        <authorList>
            <consortium name="DOE Joint Genome Institute"/>
            <consortium name="Mycorrhizal Genomics Consortium"/>
            <person name="Kohler A."/>
            <person name="Kuo A."/>
            <person name="Nagy L.G."/>
            <person name="Floudas D."/>
            <person name="Copeland A."/>
            <person name="Barry K.W."/>
            <person name="Cichocki N."/>
            <person name="Veneault-Fourrey C."/>
            <person name="LaButti K."/>
            <person name="Lindquist E.A."/>
            <person name="Lipzen A."/>
            <person name="Lundell T."/>
            <person name="Morin E."/>
            <person name="Murat C."/>
            <person name="Riley R."/>
            <person name="Ohm R."/>
            <person name="Sun H."/>
            <person name="Tunlid A."/>
            <person name="Henrissat B."/>
            <person name="Grigoriev I.V."/>
            <person name="Hibbett D.S."/>
            <person name="Martin F."/>
        </authorList>
    </citation>
    <scope>NUCLEOTIDE SEQUENCE [LARGE SCALE GENOMIC DNA]</scope>
    <source>
        <strain evidence="11">FD-334 SS-4</strain>
    </source>
</reference>
<evidence type="ECO:0000256" key="3">
    <source>
        <dbReference type="ARBA" id="ARBA00022448"/>
    </source>
</evidence>
<proteinExistence type="inferred from homology"/>
<dbReference type="STRING" id="945553.A0A0D2N5Q8"/>
<evidence type="ECO:0000313" key="10">
    <source>
        <dbReference type="EMBL" id="KJA14509.1"/>
    </source>
</evidence>
<dbReference type="AlphaFoldDB" id="A0A0D2N5Q8"/>
<evidence type="ECO:0000256" key="9">
    <source>
        <dbReference type="SAM" id="Phobius"/>
    </source>
</evidence>
<evidence type="ECO:0000256" key="4">
    <source>
        <dbReference type="ARBA" id="ARBA00022692"/>
    </source>
</evidence>
<dbReference type="Pfam" id="PF05493">
    <property type="entry name" value="ATP_synt_H"/>
    <property type="match status" value="1"/>
</dbReference>